<dbReference type="EMBL" id="AZGY01000004">
    <property type="protein sequence ID" value="KZZ99160.1"/>
    <property type="molecule type" value="Genomic_DNA"/>
</dbReference>
<dbReference type="AlphaFoldDB" id="A0A166PUM0"/>
<organism evidence="2 3">
    <name type="scientific">Moelleriella libera RCEF 2490</name>
    <dbReference type="NCBI Taxonomy" id="1081109"/>
    <lineage>
        <taxon>Eukaryota</taxon>
        <taxon>Fungi</taxon>
        <taxon>Dikarya</taxon>
        <taxon>Ascomycota</taxon>
        <taxon>Pezizomycotina</taxon>
        <taxon>Sordariomycetes</taxon>
        <taxon>Hypocreomycetidae</taxon>
        <taxon>Hypocreales</taxon>
        <taxon>Clavicipitaceae</taxon>
        <taxon>Moelleriella</taxon>
    </lineage>
</organism>
<evidence type="ECO:0000313" key="2">
    <source>
        <dbReference type="EMBL" id="KZZ99160.1"/>
    </source>
</evidence>
<sequence length="332" mass="37230">MPVRSPRRIDDSRWISSRANLSETRSWPDEVTIRYIDCPAPSDAAEGTILLIHGFPETSYQFRHVITPLSDAGFRVIAPDYRGASHSSHPRDGYTKSVMAQDLHTLLLDHLRITGPVHVVGQDIGGMVAHAYASRFPKDTRSVYVQISPVSQQVHGLQNLTLEMKHLGESAHSLEQKHTRTLSTVQEFGTLRSTGSLFRKLSWRAGSRIYLEHFYDRPSLNPGAIYPADLDHYATMFARPARCHEEPALMCTELSTLMPKRIASSCVRESPCSVPAQALNGKGSFLAEIAESMVDEMYRDWSAATVEGSGHWCAEENPEDFVKRVLTFVRKH</sequence>
<dbReference type="Gene3D" id="3.40.50.1820">
    <property type="entry name" value="alpha/beta hydrolase"/>
    <property type="match status" value="1"/>
</dbReference>
<dbReference type="InterPro" id="IPR029058">
    <property type="entry name" value="AB_hydrolase_fold"/>
</dbReference>
<dbReference type="PRINTS" id="PR00412">
    <property type="entry name" value="EPOXHYDRLASE"/>
</dbReference>
<dbReference type="GO" id="GO:0016020">
    <property type="term" value="C:membrane"/>
    <property type="evidence" value="ECO:0007669"/>
    <property type="project" value="TreeGrafter"/>
</dbReference>
<dbReference type="SUPFAM" id="SSF53474">
    <property type="entry name" value="alpha/beta-Hydrolases"/>
    <property type="match status" value="1"/>
</dbReference>
<dbReference type="OrthoDB" id="284184at2759"/>
<dbReference type="Pfam" id="PF00561">
    <property type="entry name" value="Abhydrolase_1"/>
    <property type="match status" value="1"/>
</dbReference>
<dbReference type="InterPro" id="IPR050266">
    <property type="entry name" value="AB_hydrolase_sf"/>
</dbReference>
<dbReference type="Proteomes" id="UP000078544">
    <property type="component" value="Unassembled WGS sequence"/>
</dbReference>
<keyword evidence="2" id="KW-0378">Hydrolase</keyword>
<evidence type="ECO:0000259" key="1">
    <source>
        <dbReference type="Pfam" id="PF00561"/>
    </source>
</evidence>
<dbReference type="STRING" id="1081109.A0A166PUM0"/>
<accession>A0A166PUM0</accession>
<dbReference type="InterPro" id="IPR000639">
    <property type="entry name" value="Epox_hydrolase-like"/>
</dbReference>
<evidence type="ECO:0000313" key="3">
    <source>
        <dbReference type="Proteomes" id="UP000078544"/>
    </source>
</evidence>
<dbReference type="PANTHER" id="PTHR43798:SF33">
    <property type="entry name" value="HYDROLASE, PUTATIVE (AFU_ORTHOLOGUE AFUA_2G14860)-RELATED"/>
    <property type="match status" value="1"/>
</dbReference>
<dbReference type="GO" id="GO:0016787">
    <property type="term" value="F:hydrolase activity"/>
    <property type="evidence" value="ECO:0007669"/>
    <property type="project" value="UniProtKB-KW"/>
</dbReference>
<proteinExistence type="predicted"/>
<gene>
    <name evidence="2" type="ORF">AAL_02711</name>
</gene>
<feature type="domain" description="AB hydrolase-1" evidence="1">
    <location>
        <begin position="48"/>
        <end position="143"/>
    </location>
</feature>
<name>A0A166PUM0_9HYPO</name>
<keyword evidence="3" id="KW-1185">Reference proteome</keyword>
<dbReference type="PANTHER" id="PTHR43798">
    <property type="entry name" value="MONOACYLGLYCEROL LIPASE"/>
    <property type="match status" value="1"/>
</dbReference>
<comment type="caution">
    <text evidence="2">The sequence shown here is derived from an EMBL/GenBank/DDBJ whole genome shotgun (WGS) entry which is preliminary data.</text>
</comment>
<reference evidence="2 3" key="1">
    <citation type="journal article" date="2016" name="Genome Biol. Evol.">
        <title>Divergent and convergent evolution of fungal pathogenicity.</title>
        <authorList>
            <person name="Shang Y."/>
            <person name="Xiao G."/>
            <person name="Zheng P."/>
            <person name="Cen K."/>
            <person name="Zhan S."/>
            <person name="Wang C."/>
        </authorList>
    </citation>
    <scope>NUCLEOTIDE SEQUENCE [LARGE SCALE GENOMIC DNA]</scope>
    <source>
        <strain evidence="2 3">RCEF 2490</strain>
    </source>
</reference>
<dbReference type="InterPro" id="IPR000073">
    <property type="entry name" value="AB_hydrolase_1"/>
</dbReference>
<protein>
    <submittedName>
        <fullName evidence="2">Epoxide hydrolase-like protein</fullName>
    </submittedName>
</protein>